<name>W6N4I3_CLOTY</name>
<dbReference type="GeneID" id="29418608"/>
<evidence type="ECO:0000313" key="2">
    <source>
        <dbReference type="Proteomes" id="UP000019482"/>
    </source>
</evidence>
<dbReference type="AlphaFoldDB" id="W6N4I3"/>
<protein>
    <submittedName>
        <fullName evidence="1">Uncharacterized protein</fullName>
    </submittedName>
</protein>
<gene>
    <name evidence="1" type="ORF">CTDIVETGP_1528</name>
</gene>
<dbReference type="RefSeq" id="WP_017895689.1">
    <property type="nucleotide sequence ID" value="NZ_CBXI010000024.1"/>
</dbReference>
<organism evidence="1 2">
    <name type="scientific">Clostridium tyrobutyricum DIVETGP</name>
    <dbReference type="NCBI Taxonomy" id="1408889"/>
    <lineage>
        <taxon>Bacteria</taxon>
        <taxon>Bacillati</taxon>
        <taxon>Bacillota</taxon>
        <taxon>Clostridia</taxon>
        <taxon>Eubacteriales</taxon>
        <taxon>Clostridiaceae</taxon>
        <taxon>Clostridium</taxon>
    </lineage>
</organism>
<comment type="caution">
    <text evidence="1">The sequence shown here is derived from an EMBL/GenBank/DDBJ whole genome shotgun (WGS) entry which is preliminary data.</text>
</comment>
<proteinExistence type="predicted"/>
<evidence type="ECO:0000313" key="1">
    <source>
        <dbReference type="EMBL" id="CDL91458.1"/>
    </source>
</evidence>
<sequence>MSEFFSVTLDSNIIMDDGRVSRSTTWSSEQILEEILSHVQNSSGGLNLKYREINDLIQLNPNQELKKNYDLGDTSIMITTLYLDIQDGSNFRFQILDKVDDGFALYDSYKVNHYTDSVFIPYKDKDVDTNSLHIKIKNFNMNSSVQLNIKILGLEVQK</sequence>
<keyword evidence="2" id="KW-1185">Reference proteome</keyword>
<dbReference type="OrthoDB" id="1907966at2"/>
<accession>W6N4I3</accession>
<reference evidence="1 2" key="1">
    <citation type="journal article" date="2015" name="Genome Announc.">
        <title>Draft Genome Sequence of Clostridium tyrobutyricum Strain DIVETGP, Isolated from Cow's Milk for Grana Padano Production.</title>
        <authorList>
            <person name="Soggiu A."/>
            <person name="Piras C."/>
            <person name="Gaiarsa S."/>
            <person name="Sassera D."/>
            <person name="Roncada P."/>
            <person name="Bendixen E."/>
            <person name="Brasca M."/>
            <person name="Bonizzi L."/>
        </authorList>
    </citation>
    <scope>NUCLEOTIDE SEQUENCE [LARGE SCALE GENOMIC DNA]</scope>
    <source>
        <strain evidence="1 2">DIVETGP</strain>
    </source>
</reference>
<dbReference type="EMBL" id="CBXI010000024">
    <property type="protein sequence ID" value="CDL91458.1"/>
    <property type="molecule type" value="Genomic_DNA"/>
</dbReference>
<dbReference type="Proteomes" id="UP000019482">
    <property type="component" value="Unassembled WGS sequence"/>
</dbReference>